<reference evidence="1 2" key="1">
    <citation type="journal article" date="2018" name="Nat. Ecol. Evol.">
        <title>Pezizomycetes genomes reveal the molecular basis of ectomycorrhizal truffle lifestyle.</title>
        <authorList>
            <person name="Murat C."/>
            <person name="Payen T."/>
            <person name="Noel B."/>
            <person name="Kuo A."/>
            <person name="Morin E."/>
            <person name="Chen J."/>
            <person name="Kohler A."/>
            <person name="Krizsan K."/>
            <person name="Balestrini R."/>
            <person name="Da Silva C."/>
            <person name="Montanini B."/>
            <person name="Hainaut M."/>
            <person name="Levati E."/>
            <person name="Barry K.W."/>
            <person name="Belfiori B."/>
            <person name="Cichocki N."/>
            <person name="Clum A."/>
            <person name="Dockter R.B."/>
            <person name="Fauchery L."/>
            <person name="Guy J."/>
            <person name="Iotti M."/>
            <person name="Le Tacon F."/>
            <person name="Lindquist E.A."/>
            <person name="Lipzen A."/>
            <person name="Malagnac F."/>
            <person name="Mello A."/>
            <person name="Molinier V."/>
            <person name="Miyauchi S."/>
            <person name="Poulain J."/>
            <person name="Riccioni C."/>
            <person name="Rubini A."/>
            <person name="Sitrit Y."/>
            <person name="Splivallo R."/>
            <person name="Traeger S."/>
            <person name="Wang M."/>
            <person name="Zifcakova L."/>
            <person name="Wipf D."/>
            <person name="Zambonelli A."/>
            <person name="Paolocci F."/>
            <person name="Nowrousian M."/>
            <person name="Ottonello S."/>
            <person name="Baldrian P."/>
            <person name="Spatafora J.W."/>
            <person name="Henrissat B."/>
            <person name="Nagy L.G."/>
            <person name="Aury J.M."/>
            <person name="Wincker P."/>
            <person name="Grigoriev I.V."/>
            <person name="Bonfante P."/>
            <person name="Martin F.M."/>
        </authorList>
    </citation>
    <scope>NUCLEOTIDE SEQUENCE [LARGE SCALE GENOMIC DNA]</scope>
    <source>
        <strain evidence="1 2">RN42</strain>
    </source>
</reference>
<evidence type="ECO:0000313" key="2">
    <source>
        <dbReference type="Proteomes" id="UP000275078"/>
    </source>
</evidence>
<organism evidence="1 2">
    <name type="scientific">Ascobolus immersus RN42</name>
    <dbReference type="NCBI Taxonomy" id="1160509"/>
    <lineage>
        <taxon>Eukaryota</taxon>
        <taxon>Fungi</taxon>
        <taxon>Dikarya</taxon>
        <taxon>Ascomycota</taxon>
        <taxon>Pezizomycotina</taxon>
        <taxon>Pezizomycetes</taxon>
        <taxon>Pezizales</taxon>
        <taxon>Ascobolaceae</taxon>
        <taxon>Ascobolus</taxon>
    </lineage>
</organism>
<accession>A0A3N4HIF9</accession>
<name>A0A3N4HIF9_ASCIM</name>
<gene>
    <name evidence="1" type="ORF">BJ508DRAFT_334368</name>
</gene>
<dbReference type="Proteomes" id="UP000275078">
    <property type="component" value="Unassembled WGS sequence"/>
</dbReference>
<protein>
    <submittedName>
        <fullName evidence="1">Uncharacterized protein</fullName>
    </submittedName>
</protein>
<dbReference type="AlphaFoldDB" id="A0A3N4HIF9"/>
<proteinExistence type="predicted"/>
<evidence type="ECO:0000313" key="1">
    <source>
        <dbReference type="EMBL" id="RPA73147.1"/>
    </source>
</evidence>
<keyword evidence="2" id="KW-1185">Reference proteome</keyword>
<sequence length="182" mass="20457">MSECSPTGRLLTLSIGNGSAIDIRLATFTHSLATTHLLTPIFPSTSYPRQYRSFLIHHKSLSRQHIIELLTPIPPSTSYQRPHRSFLLHHQSPTIRSTFQHQLLIIHVPPSTLSHLPPQFSLGPVTRLLVSSQISTQYSSGNLYTLQHPTKCNGDWRYPLTDNVDVGGLTYLLGQPIFAHFE</sequence>
<dbReference type="EMBL" id="ML119832">
    <property type="protein sequence ID" value="RPA73147.1"/>
    <property type="molecule type" value="Genomic_DNA"/>
</dbReference>